<dbReference type="EMBL" id="CAJNOR010007417">
    <property type="protein sequence ID" value="CAF1616880.1"/>
    <property type="molecule type" value="Genomic_DNA"/>
</dbReference>
<protein>
    <recommendedName>
        <fullName evidence="3">F-box domain-containing protein</fullName>
    </recommendedName>
</protein>
<organism evidence="1 2">
    <name type="scientific">Adineta ricciae</name>
    <name type="common">Rotifer</name>
    <dbReference type="NCBI Taxonomy" id="249248"/>
    <lineage>
        <taxon>Eukaryota</taxon>
        <taxon>Metazoa</taxon>
        <taxon>Spiralia</taxon>
        <taxon>Gnathifera</taxon>
        <taxon>Rotifera</taxon>
        <taxon>Eurotatoria</taxon>
        <taxon>Bdelloidea</taxon>
        <taxon>Adinetida</taxon>
        <taxon>Adinetidae</taxon>
        <taxon>Adineta</taxon>
    </lineage>
</organism>
<dbReference type="Proteomes" id="UP000663828">
    <property type="component" value="Unassembled WGS sequence"/>
</dbReference>
<dbReference type="AlphaFoldDB" id="A0A816C7P7"/>
<evidence type="ECO:0000313" key="1">
    <source>
        <dbReference type="EMBL" id="CAF1616880.1"/>
    </source>
</evidence>
<dbReference type="Gene3D" id="3.80.10.10">
    <property type="entry name" value="Ribonuclease Inhibitor"/>
    <property type="match status" value="1"/>
</dbReference>
<sequence>MNLESLANELLLDLFDYFNIIELFRSFSGLNIRFNNLLFKHYRSHHIDLRSITKQNFDEICRKYLPEMTDRVISLYLSDDDETPYQLTSFLSYNLKISDFHRLKRLSLIHIRSINIMNDLLRQLKFLPDLKHLEIIDCNFRSSYFHIIWRQCQLTHFKLEKLSSIDFIINNISSSIQNLILHSNLNQFHSVDRLLTSTPHLQHLSVVLTFNMNFSPFSFIGSSLKSLHLVYSSSFDFLDELLERFPNLKQLKIQTEYIEINGYRWEKIIRNDLSKLKIFELMMEFDTPWNLNKENQVDVILESFRTSFWLIEHQWFVRCHYYNKSLCLYTLPCTFPKSFQYLDKPFQSTCSHSTHLLKIHHIDVLFPSINPFWMNTVDISQLRSISIQISDDLSIQSQLQSLFDRATNLYSLRLYSKHFSRQFFLDKITSESIRRLDLRSIYLYANENICQQLCKTSLVNQCEVLLIHVENRSEILFLINHMKNLRALYVHSKVSVDQTNPYYPSIFIDELIQWLKQQLPTSFAISPDEYFPSCVRIWISYVQFSNE</sequence>
<comment type="caution">
    <text evidence="1">The sequence shown here is derived from an EMBL/GenBank/DDBJ whole genome shotgun (WGS) entry which is preliminary data.</text>
</comment>
<gene>
    <name evidence="1" type="ORF">XAT740_LOCUS49681</name>
</gene>
<keyword evidence="2" id="KW-1185">Reference proteome</keyword>
<name>A0A816C7P7_ADIRI</name>
<evidence type="ECO:0008006" key="3">
    <source>
        <dbReference type="Google" id="ProtNLM"/>
    </source>
</evidence>
<dbReference type="InterPro" id="IPR032675">
    <property type="entry name" value="LRR_dom_sf"/>
</dbReference>
<reference evidence="1" key="1">
    <citation type="submission" date="2021-02" db="EMBL/GenBank/DDBJ databases">
        <authorList>
            <person name="Nowell W R."/>
        </authorList>
    </citation>
    <scope>NUCLEOTIDE SEQUENCE</scope>
</reference>
<accession>A0A816C7P7</accession>
<proteinExistence type="predicted"/>
<dbReference type="SUPFAM" id="SSF52047">
    <property type="entry name" value="RNI-like"/>
    <property type="match status" value="1"/>
</dbReference>
<evidence type="ECO:0000313" key="2">
    <source>
        <dbReference type="Proteomes" id="UP000663828"/>
    </source>
</evidence>